<comment type="caution">
    <text evidence="3">The sequence shown here is derived from an EMBL/GenBank/DDBJ whole genome shotgun (WGS) entry which is preliminary data.</text>
</comment>
<keyword evidence="4" id="KW-1185">Reference proteome</keyword>
<dbReference type="PANTHER" id="PTHR22946">
    <property type="entry name" value="DIENELACTONE HYDROLASE DOMAIN-CONTAINING PROTEIN-RELATED"/>
    <property type="match status" value="1"/>
</dbReference>
<keyword evidence="3" id="KW-0378">Hydrolase</keyword>
<dbReference type="InterPro" id="IPR029058">
    <property type="entry name" value="AB_hydrolase_fold"/>
</dbReference>
<dbReference type="Pfam" id="PF01738">
    <property type="entry name" value="DLH"/>
    <property type="match status" value="1"/>
</dbReference>
<evidence type="ECO:0000259" key="2">
    <source>
        <dbReference type="Pfam" id="PF01738"/>
    </source>
</evidence>
<dbReference type="InterPro" id="IPR002925">
    <property type="entry name" value="Dienelactn_hydro"/>
</dbReference>
<dbReference type="RefSeq" id="WP_183428654.1">
    <property type="nucleotide sequence ID" value="NZ_JACHVP010000003.1"/>
</dbReference>
<dbReference type="AlphaFoldDB" id="A0A7W4UXM3"/>
<feature type="domain" description="Dienelactone hydrolase" evidence="2">
    <location>
        <begin position="50"/>
        <end position="264"/>
    </location>
</feature>
<dbReference type="PANTHER" id="PTHR22946:SF0">
    <property type="entry name" value="DIENELACTONE HYDROLASE DOMAIN-CONTAINING PROTEIN"/>
    <property type="match status" value="1"/>
</dbReference>
<comment type="similarity">
    <text evidence="1">Belongs to the AB hydrolase superfamily.</text>
</comment>
<dbReference type="Gene3D" id="3.40.50.1820">
    <property type="entry name" value="alpha/beta hydrolase"/>
    <property type="match status" value="1"/>
</dbReference>
<organism evidence="3 4">
    <name type="scientific">Leifsonia aquatica</name>
    <name type="common">Corynebacterium aquaticum</name>
    <dbReference type="NCBI Taxonomy" id="144185"/>
    <lineage>
        <taxon>Bacteria</taxon>
        <taxon>Bacillati</taxon>
        <taxon>Actinomycetota</taxon>
        <taxon>Actinomycetes</taxon>
        <taxon>Micrococcales</taxon>
        <taxon>Microbacteriaceae</taxon>
        <taxon>Leifsonia</taxon>
    </lineage>
</organism>
<dbReference type="GO" id="GO:0016787">
    <property type="term" value="F:hydrolase activity"/>
    <property type="evidence" value="ECO:0007669"/>
    <property type="project" value="UniProtKB-KW"/>
</dbReference>
<protein>
    <submittedName>
        <fullName evidence="3">Dienelactone hydrolase</fullName>
    </submittedName>
</protein>
<evidence type="ECO:0000313" key="4">
    <source>
        <dbReference type="Proteomes" id="UP000538196"/>
    </source>
</evidence>
<dbReference type="SUPFAM" id="SSF53474">
    <property type="entry name" value="alpha/beta-Hydrolases"/>
    <property type="match status" value="1"/>
</dbReference>
<proteinExistence type="inferred from homology"/>
<evidence type="ECO:0000256" key="1">
    <source>
        <dbReference type="ARBA" id="ARBA00008645"/>
    </source>
</evidence>
<dbReference type="InterPro" id="IPR050261">
    <property type="entry name" value="FrsA_esterase"/>
</dbReference>
<name>A0A7W4UXM3_LEIAQ</name>
<dbReference type="EMBL" id="JACHVP010000003">
    <property type="protein sequence ID" value="MBB2968143.1"/>
    <property type="molecule type" value="Genomic_DNA"/>
</dbReference>
<reference evidence="3 4" key="1">
    <citation type="submission" date="2020-08" db="EMBL/GenBank/DDBJ databases">
        <title>Sequencing the genomes of 1000 actinobacteria strains.</title>
        <authorList>
            <person name="Klenk H.-P."/>
        </authorList>
    </citation>
    <scope>NUCLEOTIDE SEQUENCE [LARGE SCALE GENOMIC DNA]</scope>
    <source>
        <strain evidence="3 4">DSM 20146</strain>
    </source>
</reference>
<sequence>MTLARPTARSTTQPTALSPAHERLLAQVPVGERSVIETETIAYDHEGLPLEGYLARDAQADERRPAVLVLHDWHGVGDNVRMRAQMLARSGYVAFAADLYGADVRPEGDAAREVAGTYYRDLALLRARVAAGFSWLQQHPAVDPARLAVIGYCFGGTAALEFARTGAPARGVVSFHGGLIAHDPSDAAAIAASLLVLTGGDDPVVPDSAVATFQDELRGAPHVDWQVTTYSGAPHAFTIPGRDSYRPVADARSWRALVCFLDEVFA</sequence>
<dbReference type="Proteomes" id="UP000538196">
    <property type="component" value="Unassembled WGS sequence"/>
</dbReference>
<gene>
    <name evidence="3" type="ORF">FHX33_002913</name>
</gene>
<evidence type="ECO:0000313" key="3">
    <source>
        <dbReference type="EMBL" id="MBB2968143.1"/>
    </source>
</evidence>
<accession>A0A7W4UXM3</accession>